<dbReference type="Pfam" id="PF00083">
    <property type="entry name" value="Sugar_tr"/>
    <property type="match status" value="1"/>
</dbReference>
<organism evidence="8 9">
    <name type="scientific">Effusibacillus dendaii</name>
    <dbReference type="NCBI Taxonomy" id="2743772"/>
    <lineage>
        <taxon>Bacteria</taxon>
        <taxon>Bacillati</taxon>
        <taxon>Bacillota</taxon>
        <taxon>Bacilli</taxon>
        <taxon>Bacillales</taxon>
        <taxon>Alicyclobacillaceae</taxon>
        <taxon>Effusibacillus</taxon>
    </lineage>
</organism>
<dbReference type="PANTHER" id="PTHR23511">
    <property type="entry name" value="SYNAPTIC VESICLE GLYCOPROTEIN 2"/>
    <property type="match status" value="1"/>
</dbReference>
<evidence type="ECO:0000256" key="5">
    <source>
        <dbReference type="ARBA" id="ARBA00023136"/>
    </source>
</evidence>
<dbReference type="InterPro" id="IPR036259">
    <property type="entry name" value="MFS_trans_sf"/>
</dbReference>
<dbReference type="Gene3D" id="1.20.1250.20">
    <property type="entry name" value="MFS general substrate transporter like domains"/>
    <property type="match status" value="1"/>
</dbReference>
<evidence type="ECO:0000256" key="1">
    <source>
        <dbReference type="ARBA" id="ARBA00004651"/>
    </source>
</evidence>
<feature type="transmembrane region" description="Helical" evidence="6">
    <location>
        <begin position="105"/>
        <end position="125"/>
    </location>
</feature>
<feature type="transmembrane region" description="Helical" evidence="6">
    <location>
        <begin position="336"/>
        <end position="354"/>
    </location>
</feature>
<dbReference type="GO" id="GO:0022857">
    <property type="term" value="F:transmembrane transporter activity"/>
    <property type="evidence" value="ECO:0007669"/>
    <property type="project" value="InterPro"/>
</dbReference>
<dbReference type="RefSeq" id="WP_200760030.1">
    <property type="nucleotide sequence ID" value="NZ_AP023366.1"/>
</dbReference>
<evidence type="ECO:0000256" key="3">
    <source>
        <dbReference type="ARBA" id="ARBA00022692"/>
    </source>
</evidence>
<dbReference type="InterPro" id="IPR005829">
    <property type="entry name" value="Sugar_transporter_CS"/>
</dbReference>
<evidence type="ECO:0000259" key="7">
    <source>
        <dbReference type="PROSITE" id="PS50850"/>
    </source>
</evidence>
<dbReference type="Proteomes" id="UP000593802">
    <property type="component" value="Chromosome"/>
</dbReference>
<dbReference type="PROSITE" id="PS00216">
    <property type="entry name" value="SUGAR_TRANSPORT_1"/>
    <property type="match status" value="1"/>
</dbReference>
<feature type="transmembrane region" description="Helical" evidence="6">
    <location>
        <begin position="131"/>
        <end position="152"/>
    </location>
</feature>
<feature type="transmembrane region" description="Helical" evidence="6">
    <location>
        <begin position="270"/>
        <end position="291"/>
    </location>
</feature>
<evidence type="ECO:0000256" key="2">
    <source>
        <dbReference type="ARBA" id="ARBA00022448"/>
    </source>
</evidence>
<dbReference type="AlphaFoldDB" id="A0A7I8DBT1"/>
<name>A0A7I8DBT1_9BACL</name>
<reference evidence="8 9" key="1">
    <citation type="submission" date="2020-08" db="EMBL/GenBank/DDBJ databases">
        <title>Complete Genome Sequence of Effusibacillus dendaii Strain skT53, Isolated from Farmland soil.</title>
        <authorList>
            <person name="Konishi T."/>
            <person name="Kawasaki H."/>
        </authorList>
    </citation>
    <scope>NUCLEOTIDE SEQUENCE [LARGE SCALE GENOMIC DNA]</scope>
    <source>
        <strain evidence="9">skT53</strain>
    </source>
</reference>
<evidence type="ECO:0000256" key="6">
    <source>
        <dbReference type="SAM" id="Phobius"/>
    </source>
</evidence>
<sequence length="458" mass="50414">MSLNYEYGTKLEAQSQTGAAAQSVDSIIERLPITSTHIFVVIAAALGFMFDSLDTYIVSYAMPSIIKEWNIDPVTNGLLSSAGIWGMFLGAILWGPITDKFGRKVGFIGTILGFSLLTGLTALTTNVFQFGLLRFITGIFLGGMIPVDTALTSEYISTKYRGRFTSMLTVLWPVGMLAAALVSLNFVTVYGWRVLFIVGVIPALLSFLVRWKVPESPRWLASQGRGKEAVQVLKQLGASDKDVSTVPTVTNQDEKTSVLVLLQPQYLKRFILTAGYYFFSYFGYYGFLLWLPSILSTVYHLSLVKTFTFTLFVAISAILGRATAFWTIERFGRKQLFYVGFGLGGVAALLFGIIQDPTYLVFGACILSFLYEQGVAGTVVYTAELYPSNVRATATCWSTGAGRISSAVSPIVFGYFMNIHFYYGIYLTMAIFFWIAVALVYFLGVETKGKSLEKIGAA</sequence>
<feature type="transmembrane region" description="Helical" evidence="6">
    <location>
        <begin position="164"/>
        <end position="184"/>
    </location>
</feature>
<feature type="transmembrane region" description="Helical" evidence="6">
    <location>
        <begin position="190"/>
        <end position="209"/>
    </location>
</feature>
<feature type="transmembrane region" description="Helical" evidence="6">
    <location>
        <begin position="38"/>
        <end position="58"/>
    </location>
</feature>
<dbReference type="GO" id="GO:0005886">
    <property type="term" value="C:plasma membrane"/>
    <property type="evidence" value="ECO:0007669"/>
    <property type="project" value="UniProtKB-SubCell"/>
</dbReference>
<proteinExistence type="predicted"/>
<dbReference type="PROSITE" id="PS50850">
    <property type="entry name" value="MFS"/>
    <property type="match status" value="1"/>
</dbReference>
<gene>
    <name evidence="8" type="ORF">skT53_09650</name>
</gene>
<feature type="domain" description="Major facilitator superfamily (MFS) profile" evidence="7">
    <location>
        <begin position="40"/>
        <end position="448"/>
    </location>
</feature>
<accession>A0A7I8DBT1</accession>
<dbReference type="SUPFAM" id="SSF103473">
    <property type="entry name" value="MFS general substrate transporter"/>
    <property type="match status" value="1"/>
</dbReference>
<evidence type="ECO:0000256" key="4">
    <source>
        <dbReference type="ARBA" id="ARBA00022989"/>
    </source>
</evidence>
<dbReference type="KEGG" id="eff:skT53_09650"/>
<feature type="transmembrane region" description="Helical" evidence="6">
    <location>
        <begin position="360"/>
        <end position="383"/>
    </location>
</feature>
<dbReference type="InterPro" id="IPR005828">
    <property type="entry name" value="MFS_sugar_transport-like"/>
</dbReference>
<evidence type="ECO:0000313" key="8">
    <source>
        <dbReference type="EMBL" id="BCJ85980.1"/>
    </source>
</evidence>
<protein>
    <submittedName>
        <fullName evidence="8">MFS transporter</fullName>
    </submittedName>
</protein>
<dbReference type="PROSITE" id="PS00217">
    <property type="entry name" value="SUGAR_TRANSPORT_2"/>
    <property type="match status" value="1"/>
</dbReference>
<feature type="transmembrane region" description="Helical" evidence="6">
    <location>
        <begin position="423"/>
        <end position="444"/>
    </location>
</feature>
<keyword evidence="9" id="KW-1185">Reference proteome</keyword>
<keyword evidence="3 6" id="KW-0812">Transmembrane</keyword>
<keyword evidence="2" id="KW-0813">Transport</keyword>
<dbReference type="InterPro" id="IPR020846">
    <property type="entry name" value="MFS_dom"/>
</dbReference>
<dbReference type="PANTHER" id="PTHR23511:SF34">
    <property type="entry name" value="SYNAPTIC VESICLE GLYCOPROTEIN 2"/>
    <property type="match status" value="1"/>
</dbReference>
<keyword evidence="4 6" id="KW-1133">Transmembrane helix</keyword>
<dbReference type="EMBL" id="AP023366">
    <property type="protein sequence ID" value="BCJ85980.1"/>
    <property type="molecule type" value="Genomic_DNA"/>
</dbReference>
<evidence type="ECO:0000313" key="9">
    <source>
        <dbReference type="Proteomes" id="UP000593802"/>
    </source>
</evidence>
<comment type="subcellular location">
    <subcellularLocation>
        <location evidence="1">Cell membrane</location>
        <topology evidence="1">Multi-pass membrane protein</topology>
    </subcellularLocation>
</comment>
<feature type="transmembrane region" description="Helical" evidence="6">
    <location>
        <begin position="303"/>
        <end position="324"/>
    </location>
</feature>
<keyword evidence="5 6" id="KW-0472">Membrane</keyword>
<feature type="transmembrane region" description="Helical" evidence="6">
    <location>
        <begin position="78"/>
        <end position="98"/>
    </location>
</feature>